<dbReference type="InterPro" id="IPR000668">
    <property type="entry name" value="Peptidase_C1A_C"/>
</dbReference>
<dbReference type="PATRIC" id="fig|1550566.3.peg.461"/>
<dbReference type="Pfam" id="PF00112">
    <property type="entry name" value="Peptidase_C1"/>
    <property type="match status" value="1"/>
</dbReference>
<dbReference type="SUPFAM" id="SSF54001">
    <property type="entry name" value="Cysteine proteinases"/>
    <property type="match status" value="1"/>
</dbReference>
<dbReference type="RefSeq" id="WP_048180826.1">
    <property type="nucleotide sequence ID" value="NZ_JXOJ01000001.1"/>
</dbReference>
<dbReference type="InterPro" id="IPR038765">
    <property type="entry name" value="Papain-like_cys_pep_sf"/>
</dbReference>
<dbReference type="STRING" id="1550566.SZ63_02190"/>
<name>A0A0H1R2K1_9EURY</name>
<evidence type="ECO:0000313" key="5">
    <source>
        <dbReference type="Proteomes" id="UP000035301"/>
    </source>
</evidence>
<dbReference type="AlphaFoldDB" id="A0A0H1R2K1"/>
<dbReference type="InterPro" id="IPR025660">
    <property type="entry name" value="Pept_his_AS"/>
</dbReference>
<dbReference type="PROSITE" id="PS00639">
    <property type="entry name" value="THIOL_PROTEASE_HIS"/>
    <property type="match status" value="1"/>
</dbReference>
<keyword evidence="5" id="KW-1185">Reference proteome</keyword>
<evidence type="ECO:0000313" key="4">
    <source>
        <dbReference type="EMBL" id="KLK89415.1"/>
    </source>
</evidence>
<proteinExistence type="inferred from homology"/>
<reference evidence="4 5" key="1">
    <citation type="journal article" date="2015" name="Int. J. Syst. Evol. Microbiol.">
        <title>Methanoculleus sediminis sp. nov., a methanogen from sediments near a submarine mud volcano.</title>
        <authorList>
            <person name="Chen S.C."/>
            <person name="Chen M.F."/>
            <person name="Lai M.C."/>
            <person name="Weng C.Y."/>
            <person name="Wu S.Y."/>
            <person name="Lin S."/>
            <person name="Yang T.F."/>
            <person name="Chen P.C."/>
        </authorList>
    </citation>
    <scope>NUCLEOTIDE SEQUENCE [LARGE SCALE GENOMIC DNA]</scope>
    <source>
        <strain evidence="4 5">S3Fa</strain>
    </source>
</reference>
<dbReference type="Gene3D" id="3.90.70.10">
    <property type="entry name" value="Cysteine proteinases"/>
    <property type="match status" value="1"/>
</dbReference>
<evidence type="ECO:0000256" key="2">
    <source>
        <dbReference type="ARBA" id="ARBA00023157"/>
    </source>
</evidence>
<feature type="domain" description="Peptidase C1A papain C-terminal" evidence="3">
    <location>
        <begin position="75"/>
        <end position="293"/>
    </location>
</feature>
<dbReference type="CDD" id="cd02248">
    <property type="entry name" value="Peptidase_C1A"/>
    <property type="match status" value="1"/>
</dbReference>
<dbReference type="GO" id="GO:0008234">
    <property type="term" value="F:cysteine-type peptidase activity"/>
    <property type="evidence" value="ECO:0007669"/>
    <property type="project" value="InterPro"/>
</dbReference>
<sequence length="371" mass="41013">MEDTITLEDIRSALRTEGEPWEAGVTSLSVLSIEEQKKRLGVSPPPGEPDVAEIERRWPALEQSLKSEALSAITAPPAYDLRNVGGKNFITPVKDQGSCGSCVAFGTVATVEGRVRLWYSDPSYAVDLSEAHLFFCHAREKGRSCSNGWWPNEALDAFKSKGVADEACYKYEDGNVKQDCSGLCSNWADRVVKITGYTVLTGKPAQIKEWLSTKGPVCACLTVYQDFFNYKSGIYKHVTGSQAGGHCVTIVGYNDSPGYWICKNSWGTGWGEQGFFNIAYGQCGIDSWLNHGVDGIVNTGWRNNRRVIGLWAINEDRNAWVHIQGLGWRKVSPDNDNIFFNMLAVLIAAKAAARPVNIYEENGVIKQVYVY</sequence>
<evidence type="ECO:0000256" key="1">
    <source>
        <dbReference type="ARBA" id="ARBA00008455"/>
    </source>
</evidence>
<dbReference type="OrthoDB" id="137612at2157"/>
<dbReference type="EMBL" id="JXOJ01000001">
    <property type="protein sequence ID" value="KLK89415.1"/>
    <property type="molecule type" value="Genomic_DNA"/>
</dbReference>
<comment type="similarity">
    <text evidence="1">Belongs to the peptidase C1 family.</text>
</comment>
<dbReference type="GO" id="GO:0006508">
    <property type="term" value="P:proteolysis"/>
    <property type="evidence" value="ECO:0007669"/>
    <property type="project" value="InterPro"/>
</dbReference>
<dbReference type="InterPro" id="IPR039417">
    <property type="entry name" value="Peptidase_C1A_papain-like"/>
</dbReference>
<dbReference type="PROSITE" id="PS00640">
    <property type="entry name" value="THIOL_PROTEASE_ASN"/>
    <property type="match status" value="1"/>
</dbReference>
<accession>A0A0H1R2K1</accession>
<gene>
    <name evidence="4" type="ORF">SZ63_02190</name>
</gene>
<dbReference type="InterPro" id="IPR025661">
    <property type="entry name" value="Pept_asp_AS"/>
</dbReference>
<dbReference type="Proteomes" id="UP000035301">
    <property type="component" value="Unassembled WGS sequence"/>
</dbReference>
<keyword evidence="2" id="KW-1015">Disulfide bond</keyword>
<dbReference type="PRINTS" id="PR00705">
    <property type="entry name" value="PAPAIN"/>
</dbReference>
<dbReference type="SMART" id="SM00645">
    <property type="entry name" value="Pept_C1"/>
    <property type="match status" value="1"/>
</dbReference>
<evidence type="ECO:0000259" key="3">
    <source>
        <dbReference type="SMART" id="SM00645"/>
    </source>
</evidence>
<dbReference type="InterPro" id="IPR013128">
    <property type="entry name" value="Peptidase_C1A"/>
</dbReference>
<comment type="caution">
    <text evidence="4">The sequence shown here is derived from an EMBL/GenBank/DDBJ whole genome shotgun (WGS) entry which is preliminary data.</text>
</comment>
<organism evidence="4 5">
    <name type="scientific">Methanoculleus sediminis</name>
    <dbReference type="NCBI Taxonomy" id="1550566"/>
    <lineage>
        <taxon>Archaea</taxon>
        <taxon>Methanobacteriati</taxon>
        <taxon>Methanobacteriota</taxon>
        <taxon>Stenosarchaea group</taxon>
        <taxon>Methanomicrobia</taxon>
        <taxon>Methanomicrobiales</taxon>
        <taxon>Methanomicrobiaceae</taxon>
        <taxon>Methanoculleus</taxon>
    </lineage>
</organism>
<protein>
    <submittedName>
        <fullName evidence="4">Peptidase C1</fullName>
    </submittedName>
</protein>
<dbReference type="PANTHER" id="PTHR12411">
    <property type="entry name" value="CYSTEINE PROTEASE FAMILY C1-RELATED"/>
    <property type="match status" value="1"/>
</dbReference>